<evidence type="ECO:0000313" key="1">
    <source>
        <dbReference type="EMBL" id="CAG9325620.1"/>
    </source>
</evidence>
<evidence type="ECO:0000313" key="2">
    <source>
        <dbReference type="Proteomes" id="UP001162131"/>
    </source>
</evidence>
<dbReference type="AlphaFoldDB" id="A0AAU9JJ44"/>
<gene>
    <name evidence="1" type="ORF">BSTOLATCC_MIC39808</name>
</gene>
<dbReference type="EMBL" id="CAJZBQ010000039">
    <property type="protein sequence ID" value="CAG9325620.1"/>
    <property type="molecule type" value="Genomic_DNA"/>
</dbReference>
<proteinExistence type="predicted"/>
<name>A0AAU9JJ44_9CILI</name>
<organism evidence="1 2">
    <name type="scientific">Blepharisma stoltei</name>
    <dbReference type="NCBI Taxonomy" id="1481888"/>
    <lineage>
        <taxon>Eukaryota</taxon>
        <taxon>Sar</taxon>
        <taxon>Alveolata</taxon>
        <taxon>Ciliophora</taxon>
        <taxon>Postciliodesmatophora</taxon>
        <taxon>Heterotrichea</taxon>
        <taxon>Heterotrichida</taxon>
        <taxon>Blepharismidae</taxon>
        <taxon>Blepharisma</taxon>
    </lineage>
</organism>
<accession>A0AAU9JJ44</accession>
<dbReference type="Proteomes" id="UP001162131">
    <property type="component" value="Unassembled WGS sequence"/>
</dbReference>
<sequence length="116" mass="13322">MYSTYGLLYFFYSVSSTYSPSCLPSSHWKDFLALPKTTILSQRFPKLAILICSLPSYVIYSYTSSEIMQTYGHFSKISAIFFDFLSCENLPNRIVGCIYHKNTSPFVKSCFKSLKI</sequence>
<comment type="caution">
    <text evidence="1">The sequence shown here is derived from an EMBL/GenBank/DDBJ whole genome shotgun (WGS) entry which is preliminary data.</text>
</comment>
<reference evidence="1" key="1">
    <citation type="submission" date="2021-09" db="EMBL/GenBank/DDBJ databases">
        <authorList>
            <consortium name="AG Swart"/>
            <person name="Singh M."/>
            <person name="Singh A."/>
            <person name="Seah K."/>
            <person name="Emmerich C."/>
        </authorList>
    </citation>
    <scope>NUCLEOTIDE SEQUENCE</scope>
    <source>
        <strain evidence="1">ATCC30299</strain>
    </source>
</reference>
<keyword evidence="2" id="KW-1185">Reference proteome</keyword>
<protein>
    <submittedName>
        <fullName evidence="1">Uncharacterized protein</fullName>
    </submittedName>
</protein>